<proteinExistence type="predicted"/>
<keyword evidence="3" id="KW-0378">Hydrolase</keyword>
<protein>
    <submittedName>
        <fullName evidence="5">VRR-NUC domain-containing protein</fullName>
    </submittedName>
</protein>
<dbReference type="Proteomes" id="UP000595095">
    <property type="component" value="Chromosome"/>
</dbReference>
<feature type="domain" description="VRR-NUC" evidence="4">
    <location>
        <begin position="4"/>
        <end position="121"/>
    </location>
</feature>
<accession>A0A7S9DYY6</accession>
<dbReference type="GO" id="GO:0016788">
    <property type="term" value="F:hydrolase activity, acting on ester bonds"/>
    <property type="evidence" value="ECO:0007669"/>
    <property type="project" value="InterPro"/>
</dbReference>
<dbReference type="InterPro" id="IPR014883">
    <property type="entry name" value="VRR_NUC"/>
</dbReference>
<dbReference type="Pfam" id="PF08774">
    <property type="entry name" value="VRR_NUC"/>
    <property type="match status" value="1"/>
</dbReference>
<dbReference type="EMBL" id="CP064795">
    <property type="protein sequence ID" value="QPG06538.1"/>
    <property type="molecule type" value="Genomic_DNA"/>
</dbReference>
<evidence type="ECO:0000259" key="4">
    <source>
        <dbReference type="SMART" id="SM00990"/>
    </source>
</evidence>
<dbReference type="GO" id="GO:0004518">
    <property type="term" value="F:nuclease activity"/>
    <property type="evidence" value="ECO:0007669"/>
    <property type="project" value="UniProtKB-KW"/>
</dbReference>
<dbReference type="GO" id="GO:0003676">
    <property type="term" value="F:nucleic acid binding"/>
    <property type="evidence" value="ECO:0007669"/>
    <property type="project" value="InterPro"/>
</dbReference>
<dbReference type="InterPro" id="IPR011856">
    <property type="entry name" value="tRNA_endonuc-like_dom_sf"/>
</dbReference>
<evidence type="ECO:0000256" key="2">
    <source>
        <dbReference type="ARBA" id="ARBA00022722"/>
    </source>
</evidence>
<dbReference type="SMART" id="SM00990">
    <property type="entry name" value="VRR_NUC"/>
    <property type="match status" value="1"/>
</dbReference>
<gene>
    <name evidence="5" type="ORF">IT774_05030</name>
</gene>
<evidence type="ECO:0000256" key="3">
    <source>
        <dbReference type="ARBA" id="ARBA00022801"/>
    </source>
</evidence>
<evidence type="ECO:0000313" key="6">
    <source>
        <dbReference type="Proteomes" id="UP000595095"/>
    </source>
</evidence>
<comment type="cofactor">
    <cofactor evidence="1">
        <name>Mg(2+)</name>
        <dbReference type="ChEBI" id="CHEBI:18420"/>
    </cofactor>
</comment>
<keyword evidence="6" id="KW-1185">Reference proteome</keyword>
<dbReference type="AlphaFoldDB" id="A0A7S9DYY6"/>
<evidence type="ECO:0000313" key="5">
    <source>
        <dbReference type="EMBL" id="QPG06538.1"/>
    </source>
</evidence>
<dbReference type="RefSeq" id="WP_195811614.1">
    <property type="nucleotide sequence ID" value="NZ_CP064795.1"/>
</dbReference>
<dbReference type="KEGG" id="smaa:IT774_05030"/>
<keyword evidence="2" id="KW-0540">Nuclease</keyword>
<evidence type="ECO:0000256" key="1">
    <source>
        <dbReference type="ARBA" id="ARBA00001946"/>
    </source>
</evidence>
<reference evidence="5 6" key="1">
    <citation type="submission" date="2020-11" db="EMBL/GenBank/DDBJ databases">
        <title>Complete genome sequence for Salinimonas sp. strain G2-b.</title>
        <authorList>
            <person name="Park S.-J."/>
        </authorList>
    </citation>
    <scope>NUCLEOTIDE SEQUENCE [LARGE SCALE GENOMIC DNA]</scope>
    <source>
        <strain evidence="5 6">G2-b</strain>
    </source>
</reference>
<organism evidence="5 6">
    <name type="scientific">Salinimonas marina</name>
    <dbReference type="NCBI Taxonomy" id="2785918"/>
    <lineage>
        <taxon>Bacteria</taxon>
        <taxon>Pseudomonadati</taxon>
        <taxon>Pseudomonadota</taxon>
        <taxon>Gammaproteobacteria</taxon>
        <taxon>Alteromonadales</taxon>
        <taxon>Alteromonadaceae</taxon>
        <taxon>Alteromonas/Salinimonas group</taxon>
        <taxon>Salinimonas</taxon>
    </lineage>
</organism>
<name>A0A7S9DYY6_9ALTE</name>
<sequence>MASQLEDQHQIALIDWSHRQKLPTSPTVKKGAFVSDYLFHIPNGGKRGKLEAVRFKRMGVKAGVSDLFLPVPLHSFSGLWVELKAPFIDSKDKNYPSKDQREWLDKMSVAGFAVAVCYGWLEAKDIICNYLVGKA</sequence>
<dbReference type="Gene3D" id="3.40.1350.10">
    <property type="match status" value="1"/>
</dbReference>